<evidence type="ECO:0000256" key="1">
    <source>
        <dbReference type="SAM" id="Phobius"/>
    </source>
</evidence>
<dbReference type="EMBL" id="CP036271">
    <property type="protein sequence ID" value="QDT54786.1"/>
    <property type="molecule type" value="Genomic_DNA"/>
</dbReference>
<organism evidence="2 3">
    <name type="scientific">Caulifigura coniformis</name>
    <dbReference type="NCBI Taxonomy" id="2527983"/>
    <lineage>
        <taxon>Bacteria</taxon>
        <taxon>Pseudomonadati</taxon>
        <taxon>Planctomycetota</taxon>
        <taxon>Planctomycetia</taxon>
        <taxon>Planctomycetales</taxon>
        <taxon>Planctomycetaceae</taxon>
        <taxon>Caulifigura</taxon>
    </lineage>
</organism>
<evidence type="ECO:0000313" key="3">
    <source>
        <dbReference type="Proteomes" id="UP000315700"/>
    </source>
</evidence>
<keyword evidence="3" id="KW-1185">Reference proteome</keyword>
<evidence type="ECO:0000313" key="2">
    <source>
        <dbReference type="EMBL" id="QDT54786.1"/>
    </source>
</evidence>
<proteinExistence type="predicted"/>
<accession>A0A517SF77</accession>
<keyword evidence="1" id="KW-0812">Transmembrane</keyword>
<dbReference type="KEGG" id="ccos:Pan44_28240"/>
<gene>
    <name evidence="2" type="ORF">Pan44_28240</name>
</gene>
<dbReference type="InParanoid" id="A0A517SF77"/>
<reference evidence="2 3" key="1">
    <citation type="submission" date="2019-02" db="EMBL/GenBank/DDBJ databases">
        <title>Deep-cultivation of Planctomycetes and their phenomic and genomic characterization uncovers novel biology.</title>
        <authorList>
            <person name="Wiegand S."/>
            <person name="Jogler M."/>
            <person name="Boedeker C."/>
            <person name="Pinto D."/>
            <person name="Vollmers J."/>
            <person name="Rivas-Marin E."/>
            <person name="Kohn T."/>
            <person name="Peeters S.H."/>
            <person name="Heuer A."/>
            <person name="Rast P."/>
            <person name="Oberbeckmann S."/>
            <person name="Bunk B."/>
            <person name="Jeske O."/>
            <person name="Meyerdierks A."/>
            <person name="Storesund J.E."/>
            <person name="Kallscheuer N."/>
            <person name="Luecker S."/>
            <person name="Lage O.M."/>
            <person name="Pohl T."/>
            <person name="Merkel B.J."/>
            <person name="Hornburger P."/>
            <person name="Mueller R.-W."/>
            <person name="Bruemmer F."/>
            <person name="Labrenz M."/>
            <person name="Spormann A.M."/>
            <person name="Op den Camp H."/>
            <person name="Overmann J."/>
            <person name="Amann R."/>
            <person name="Jetten M.S.M."/>
            <person name="Mascher T."/>
            <person name="Medema M.H."/>
            <person name="Devos D.P."/>
            <person name="Kaster A.-K."/>
            <person name="Ovreas L."/>
            <person name="Rohde M."/>
            <person name="Galperin M.Y."/>
            <person name="Jogler C."/>
        </authorList>
    </citation>
    <scope>NUCLEOTIDE SEQUENCE [LARGE SCALE GENOMIC DNA]</scope>
    <source>
        <strain evidence="2 3">Pan44</strain>
    </source>
</reference>
<keyword evidence="1" id="KW-1133">Transmembrane helix</keyword>
<dbReference type="AlphaFoldDB" id="A0A517SF77"/>
<dbReference type="Proteomes" id="UP000315700">
    <property type="component" value="Chromosome"/>
</dbReference>
<keyword evidence="1" id="KW-0472">Membrane</keyword>
<feature type="transmembrane region" description="Helical" evidence="1">
    <location>
        <begin position="12"/>
        <end position="45"/>
    </location>
</feature>
<name>A0A517SF77_9PLAN</name>
<protein>
    <submittedName>
        <fullName evidence="2">Uncharacterized protein</fullName>
    </submittedName>
</protein>
<sequence>MNDILILQQRLRLVAICCSVLSTVLAVASGMGLPFVAIGMLWTFYMLTVWHRHRQVV</sequence>